<keyword evidence="3" id="KW-1185">Reference proteome</keyword>
<sequence precursor="true">MINFFKKMSITIFIMMISMVVMAQQTKKEIHFLADTVNVDEKNRIVEIGKEGEIPYYAFYCKCISPYDSIVSFTYYKKDSSLNIKDVIPDYNFMTWKDFSDIISKEGNHLSKVYLIYITEVLPGNKYKTNKVDLVVRRPPTVDYQIIKSPNN</sequence>
<keyword evidence="1" id="KW-0732">Signal</keyword>
<proteinExistence type="predicted"/>
<dbReference type="PATRIC" id="fig|188932.3.peg.3484"/>
<evidence type="ECO:0000313" key="3">
    <source>
        <dbReference type="Proteomes" id="UP000071561"/>
    </source>
</evidence>
<organism evidence="2 3">
    <name type="scientific">Pedobacter cryoconitis</name>
    <dbReference type="NCBI Taxonomy" id="188932"/>
    <lineage>
        <taxon>Bacteria</taxon>
        <taxon>Pseudomonadati</taxon>
        <taxon>Bacteroidota</taxon>
        <taxon>Sphingobacteriia</taxon>
        <taxon>Sphingobacteriales</taxon>
        <taxon>Sphingobacteriaceae</taxon>
        <taxon>Pedobacter</taxon>
    </lineage>
</organism>
<accession>A0A127VFT1</accession>
<dbReference type="KEGG" id="pcm:AY601_3349"/>
<feature type="chain" id="PRO_5007280557" evidence="1">
    <location>
        <begin position="24"/>
        <end position="152"/>
    </location>
</feature>
<feature type="signal peptide" evidence="1">
    <location>
        <begin position="1"/>
        <end position="23"/>
    </location>
</feature>
<dbReference type="AlphaFoldDB" id="A0A127VFT1"/>
<evidence type="ECO:0000313" key="2">
    <source>
        <dbReference type="EMBL" id="AMQ00217.1"/>
    </source>
</evidence>
<name>A0A127VFT1_9SPHI</name>
<dbReference type="Proteomes" id="UP000071561">
    <property type="component" value="Chromosome"/>
</dbReference>
<protein>
    <submittedName>
        <fullName evidence="2">Uncharacterized protein</fullName>
    </submittedName>
</protein>
<reference evidence="2 3" key="1">
    <citation type="submission" date="2016-03" db="EMBL/GenBank/DDBJ databases">
        <title>Complete genome sequence of Pedobacter cryoconitis PAMC 27485.</title>
        <authorList>
            <person name="Lee J."/>
            <person name="Kim O.-S."/>
        </authorList>
    </citation>
    <scope>NUCLEOTIDE SEQUENCE [LARGE SCALE GENOMIC DNA]</scope>
    <source>
        <strain evidence="2 3">PAMC 27485</strain>
    </source>
</reference>
<evidence type="ECO:0000256" key="1">
    <source>
        <dbReference type="SAM" id="SignalP"/>
    </source>
</evidence>
<dbReference type="EMBL" id="CP014504">
    <property type="protein sequence ID" value="AMQ00217.1"/>
    <property type="molecule type" value="Genomic_DNA"/>
</dbReference>
<gene>
    <name evidence="2" type="ORF">AY601_3349</name>
</gene>